<evidence type="ECO:0000256" key="1">
    <source>
        <dbReference type="SAM" id="MobiDB-lite"/>
    </source>
</evidence>
<organism evidence="2 3">
    <name type="scientific">Caerostris extrusa</name>
    <name type="common">Bark spider</name>
    <name type="synonym">Caerostris bankana</name>
    <dbReference type="NCBI Taxonomy" id="172846"/>
    <lineage>
        <taxon>Eukaryota</taxon>
        <taxon>Metazoa</taxon>
        <taxon>Ecdysozoa</taxon>
        <taxon>Arthropoda</taxon>
        <taxon>Chelicerata</taxon>
        <taxon>Arachnida</taxon>
        <taxon>Araneae</taxon>
        <taxon>Araneomorphae</taxon>
        <taxon>Entelegynae</taxon>
        <taxon>Araneoidea</taxon>
        <taxon>Araneidae</taxon>
        <taxon>Caerostris</taxon>
    </lineage>
</organism>
<protein>
    <submittedName>
        <fullName evidence="2">Uncharacterized protein</fullName>
    </submittedName>
</protein>
<gene>
    <name evidence="2" type="ORF">CEXT_327041</name>
</gene>
<feature type="compositionally biased region" description="Basic and acidic residues" evidence="1">
    <location>
        <begin position="21"/>
        <end position="43"/>
    </location>
</feature>
<reference evidence="2 3" key="1">
    <citation type="submission" date="2021-06" db="EMBL/GenBank/DDBJ databases">
        <title>Caerostris extrusa draft genome.</title>
        <authorList>
            <person name="Kono N."/>
            <person name="Arakawa K."/>
        </authorList>
    </citation>
    <scope>NUCLEOTIDE SEQUENCE [LARGE SCALE GENOMIC DNA]</scope>
</reference>
<sequence>MKCHRILRNKERIQISTKGVKLRDGRAEGSRNGKKDSQDRPERLSIQMNSDGLSIKRTCRTDPGKFQKRFEQAKCIPPRGKKGSVISWKTQLQCIARVSVTSLGVRGSVRTSTHVVLGKEHHHQISAQRCVDDIADVMSETLAHAEQMSHVLLTLGKKKYV</sequence>
<comment type="caution">
    <text evidence="2">The sequence shown here is derived from an EMBL/GenBank/DDBJ whole genome shotgun (WGS) entry which is preliminary data.</text>
</comment>
<dbReference type="EMBL" id="BPLR01010123">
    <property type="protein sequence ID" value="GIY37114.1"/>
    <property type="molecule type" value="Genomic_DNA"/>
</dbReference>
<dbReference type="Proteomes" id="UP001054945">
    <property type="component" value="Unassembled WGS sequence"/>
</dbReference>
<accession>A0AAV4SSY2</accession>
<dbReference type="AlphaFoldDB" id="A0AAV4SSY2"/>
<proteinExistence type="predicted"/>
<keyword evidence="3" id="KW-1185">Reference proteome</keyword>
<evidence type="ECO:0000313" key="2">
    <source>
        <dbReference type="EMBL" id="GIY37114.1"/>
    </source>
</evidence>
<evidence type="ECO:0000313" key="3">
    <source>
        <dbReference type="Proteomes" id="UP001054945"/>
    </source>
</evidence>
<name>A0AAV4SSY2_CAEEX</name>
<feature type="region of interest" description="Disordered" evidence="1">
    <location>
        <begin position="17"/>
        <end position="43"/>
    </location>
</feature>